<dbReference type="InterPro" id="IPR045068">
    <property type="entry name" value="BACURD1-3"/>
</dbReference>
<comment type="caution">
    <text evidence="3">The sequence shown here is derived from an EMBL/GenBank/DDBJ whole genome shotgun (WGS) entry which is preliminary data.</text>
</comment>
<dbReference type="SUPFAM" id="SSF54695">
    <property type="entry name" value="POZ domain"/>
    <property type="match status" value="1"/>
</dbReference>
<proteinExistence type="predicted"/>
<feature type="coiled-coil region" evidence="1">
    <location>
        <begin position="24"/>
        <end position="51"/>
    </location>
</feature>
<dbReference type="Pfam" id="PF02214">
    <property type="entry name" value="BTB_2"/>
    <property type="match status" value="1"/>
</dbReference>
<keyword evidence="4" id="KW-1185">Reference proteome</keyword>
<accession>A0A3M7Q1F4</accession>
<dbReference type="PANTHER" id="PTHR11145:SF19">
    <property type="entry name" value="BTB DOMAIN-CONTAINING PROTEIN-RELATED"/>
    <property type="match status" value="1"/>
</dbReference>
<evidence type="ECO:0000256" key="1">
    <source>
        <dbReference type="SAM" id="Coils"/>
    </source>
</evidence>
<evidence type="ECO:0000259" key="2">
    <source>
        <dbReference type="Pfam" id="PF02214"/>
    </source>
</evidence>
<evidence type="ECO:0000313" key="3">
    <source>
        <dbReference type="EMBL" id="RNA04959.1"/>
    </source>
</evidence>
<dbReference type="STRING" id="10195.A0A3M7Q1F4"/>
<name>A0A3M7Q1F4_BRAPC</name>
<dbReference type="EMBL" id="REGN01007903">
    <property type="protein sequence ID" value="RNA04959.1"/>
    <property type="molecule type" value="Genomic_DNA"/>
</dbReference>
<dbReference type="Proteomes" id="UP000276133">
    <property type="component" value="Unassembled WGS sequence"/>
</dbReference>
<dbReference type="Gene3D" id="3.30.710.10">
    <property type="entry name" value="Potassium Channel Kv1.1, Chain A"/>
    <property type="match status" value="1"/>
</dbReference>
<dbReference type="CDD" id="cd18316">
    <property type="entry name" value="BTB_POZ_KCTD-like"/>
    <property type="match status" value="1"/>
</dbReference>
<dbReference type="InterPro" id="IPR003131">
    <property type="entry name" value="T1-type_BTB"/>
</dbReference>
<gene>
    <name evidence="3" type="ORF">BpHYR1_038520</name>
</gene>
<sequence>MNEQNLKEYLNSFENNSKTLDNHFENLMETIKKLMKKAQDEESNNNNMVKQFKKYETIESDIVKLNVGGTMFSTLKSTLTKKIEDKDGKLYLPNMFESLVDGFVKPKYDENKAIFIDRNPKYFGCILDYLRMANTDFEYELASSIDKNELLKEEKFYNIQGLVDLINH</sequence>
<dbReference type="InterPro" id="IPR011333">
    <property type="entry name" value="SKP1/BTB/POZ_sf"/>
</dbReference>
<dbReference type="OrthoDB" id="2414723at2759"/>
<dbReference type="PANTHER" id="PTHR11145">
    <property type="entry name" value="BTB/POZ DOMAIN-CONTAINING ADAPTER FOR CUL3-MEDIATED RHOA DEGRADATION PROTEIN FAMILY MEMBER"/>
    <property type="match status" value="1"/>
</dbReference>
<protein>
    <submittedName>
        <fullName evidence="3">BTB POZ domain-containing KCTD3-like</fullName>
    </submittedName>
</protein>
<dbReference type="GO" id="GO:0051260">
    <property type="term" value="P:protein homooligomerization"/>
    <property type="evidence" value="ECO:0007669"/>
    <property type="project" value="InterPro"/>
</dbReference>
<evidence type="ECO:0000313" key="4">
    <source>
        <dbReference type="Proteomes" id="UP000276133"/>
    </source>
</evidence>
<organism evidence="3 4">
    <name type="scientific">Brachionus plicatilis</name>
    <name type="common">Marine rotifer</name>
    <name type="synonym">Brachionus muelleri</name>
    <dbReference type="NCBI Taxonomy" id="10195"/>
    <lineage>
        <taxon>Eukaryota</taxon>
        <taxon>Metazoa</taxon>
        <taxon>Spiralia</taxon>
        <taxon>Gnathifera</taxon>
        <taxon>Rotifera</taxon>
        <taxon>Eurotatoria</taxon>
        <taxon>Monogononta</taxon>
        <taxon>Pseudotrocha</taxon>
        <taxon>Ploima</taxon>
        <taxon>Brachionidae</taxon>
        <taxon>Brachionus</taxon>
    </lineage>
</organism>
<dbReference type="AlphaFoldDB" id="A0A3M7Q1F4"/>
<keyword evidence="1" id="KW-0175">Coiled coil</keyword>
<reference evidence="3 4" key="1">
    <citation type="journal article" date="2018" name="Sci. Rep.">
        <title>Genomic signatures of local adaptation to the degree of environmental predictability in rotifers.</title>
        <authorList>
            <person name="Franch-Gras L."/>
            <person name="Hahn C."/>
            <person name="Garcia-Roger E.M."/>
            <person name="Carmona M.J."/>
            <person name="Serra M."/>
            <person name="Gomez A."/>
        </authorList>
    </citation>
    <scope>NUCLEOTIDE SEQUENCE [LARGE SCALE GENOMIC DNA]</scope>
    <source>
        <strain evidence="3">HYR1</strain>
    </source>
</reference>
<feature type="domain" description="Potassium channel tetramerisation-type BTB" evidence="2">
    <location>
        <begin position="63"/>
        <end position="162"/>
    </location>
</feature>